<dbReference type="EMBL" id="LBMM01009881">
    <property type="protein sequence ID" value="KMQ87819.1"/>
    <property type="molecule type" value="Genomic_DNA"/>
</dbReference>
<accession>A0A0J7KC52</accession>
<dbReference type="OrthoDB" id="7697103at2759"/>
<proteinExistence type="predicted"/>
<dbReference type="PANTHER" id="PTHR19446">
    <property type="entry name" value="REVERSE TRANSCRIPTASES"/>
    <property type="match status" value="1"/>
</dbReference>
<protein>
    <submittedName>
        <fullName evidence="2">Endonuclease-reverse transcriptase</fullName>
    </submittedName>
</protein>
<evidence type="ECO:0000313" key="2">
    <source>
        <dbReference type="EMBL" id="KMQ87819.1"/>
    </source>
</evidence>
<keyword evidence="1" id="KW-0175">Coiled coil</keyword>
<comment type="caution">
    <text evidence="2">The sequence shown here is derived from an EMBL/GenBank/DDBJ whole genome shotgun (WGS) entry which is preliminary data.</text>
</comment>
<dbReference type="GO" id="GO:0004519">
    <property type="term" value="F:endonuclease activity"/>
    <property type="evidence" value="ECO:0007669"/>
    <property type="project" value="UniProtKB-KW"/>
</dbReference>
<keyword evidence="2" id="KW-0540">Nuclease</keyword>
<gene>
    <name evidence="2" type="ORF">RF55_12807</name>
</gene>
<dbReference type="STRING" id="67767.A0A0J7KC52"/>
<keyword evidence="2" id="KW-0255">Endonuclease</keyword>
<keyword evidence="2" id="KW-0548">Nucleotidyltransferase</keyword>
<dbReference type="Proteomes" id="UP000036403">
    <property type="component" value="Unassembled WGS sequence"/>
</dbReference>
<organism evidence="2 3">
    <name type="scientific">Lasius niger</name>
    <name type="common">Black garden ant</name>
    <dbReference type="NCBI Taxonomy" id="67767"/>
    <lineage>
        <taxon>Eukaryota</taxon>
        <taxon>Metazoa</taxon>
        <taxon>Ecdysozoa</taxon>
        <taxon>Arthropoda</taxon>
        <taxon>Hexapoda</taxon>
        <taxon>Insecta</taxon>
        <taxon>Pterygota</taxon>
        <taxon>Neoptera</taxon>
        <taxon>Endopterygota</taxon>
        <taxon>Hymenoptera</taxon>
        <taxon>Apocrita</taxon>
        <taxon>Aculeata</taxon>
        <taxon>Formicoidea</taxon>
        <taxon>Formicidae</taxon>
        <taxon>Formicinae</taxon>
        <taxon>Lasius</taxon>
        <taxon>Lasius</taxon>
    </lineage>
</organism>
<dbReference type="GO" id="GO:0003964">
    <property type="term" value="F:RNA-directed DNA polymerase activity"/>
    <property type="evidence" value="ECO:0007669"/>
    <property type="project" value="UniProtKB-KW"/>
</dbReference>
<keyword evidence="3" id="KW-1185">Reference proteome</keyword>
<dbReference type="AlphaFoldDB" id="A0A0J7KC52"/>
<evidence type="ECO:0000256" key="1">
    <source>
        <dbReference type="SAM" id="Coils"/>
    </source>
</evidence>
<reference evidence="2 3" key="1">
    <citation type="submission" date="2015-04" db="EMBL/GenBank/DDBJ databases">
        <title>Lasius niger genome sequencing.</title>
        <authorList>
            <person name="Konorov E.A."/>
            <person name="Nikitin M.A."/>
            <person name="Kirill M.V."/>
            <person name="Chang P."/>
        </authorList>
    </citation>
    <scope>NUCLEOTIDE SEQUENCE [LARGE SCALE GENOMIC DNA]</scope>
    <source>
        <tissue evidence="2">Whole</tissue>
    </source>
</reference>
<dbReference type="PaxDb" id="67767-A0A0J7KC52"/>
<evidence type="ECO:0000313" key="3">
    <source>
        <dbReference type="Proteomes" id="UP000036403"/>
    </source>
</evidence>
<sequence>MEVENRVDSDHHPIVAWIRGEVKGKEKSREVNRVARRGMWNEEGRVEFRKKIGRLEGEVDGVQEEIGRRVVRRELRRWRKEGTDGDRYRKSKREYKELCEVKKNEEKERLIREIGEARTEKKVWDLVNRVRKRRKKFNEEIKMEEWRDYFMSLLGGVESRVVKGTRKETGREDQEEKEIGWEEIRSAIRRARDGKAMGRDEIPSEAWKYGGEEVERWIWKVCKRIWRGEGWPGQWKEGGIIPILKKGEGGRVENYREVTLMPSPYKIYMTVLTDRLREEVENKGIIPENQAGFRQGMGTIDQIYTLNYLVNKQLERGKEMVALFIDLKAAFD</sequence>
<keyword evidence="2" id="KW-0808">Transferase</keyword>
<keyword evidence="2" id="KW-0378">Hydrolase</keyword>
<name>A0A0J7KC52_LASNI</name>
<feature type="coiled-coil region" evidence="1">
    <location>
        <begin position="45"/>
        <end position="120"/>
    </location>
</feature>
<keyword evidence="2" id="KW-0695">RNA-directed DNA polymerase</keyword>